<reference evidence="4" key="1">
    <citation type="submission" date="2015-09" db="EMBL/GenBank/DDBJ databases">
        <authorList>
            <person name="Rodrigo-Torres L."/>
            <person name="Arahal D.R."/>
        </authorList>
    </citation>
    <scope>NUCLEOTIDE SEQUENCE [LARGE SCALE GENOMIC DNA]</scope>
    <source>
        <strain evidence="4">CECT 5091</strain>
    </source>
</reference>
<dbReference type="PANTHER" id="PTHR13847:SF289">
    <property type="entry name" value="GLYCINE OXIDASE"/>
    <property type="match status" value="1"/>
</dbReference>
<proteinExistence type="predicted"/>
<evidence type="ECO:0000313" key="3">
    <source>
        <dbReference type="EMBL" id="CUJ99327.1"/>
    </source>
</evidence>
<protein>
    <submittedName>
        <fullName evidence="3">D-amino acid dehydrogenase small subunit</fullName>
        <ecNumber evidence="3">1.4.99.6</ecNumber>
    </submittedName>
</protein>
<dbReference type="GO" id="GO:0005737">
    <property type="term" value="C:cytoplasm"/>
    <property type="evidence" value="ECO:0007669"/>
    <property type="project" value="TreeGrafter"/>
</dbReference>
<dbReference type="Gene3D" id="3.50.50.60">
    <property type="entry name" value="FAD/NAD(P)-binding domain"/>
    <property type="match status" value="2"/>
</dbReference>
<dbReference type="PANTHER" id="PTHR13847">
    <property type="entry name" value="SARCOSINE DEHYDROGENASE-RELATED"/>
    <property type="match status" value="1"/>
</dbReference>
<dbReference type="InterPro" id="IPR036188">
    <property type="entry name" value="FAD/NAD-bd_sf"/>
</dbReference>
<organism evidence="3 4">
    <name type="scientific">Ruegeria denitrificans</name>
    <dbReference type="NCBI Taxonomy" id="1715692"/>
    <lineage>
        <taxon>Bacteria</taxon>
        <taxon>Pseudomonadati</taxon>
        <taxon>Pseudomonadota</taxon>
        <taxon>Alphaproteobacteria</taxon>
        <taxon>Rhodobacterales</taxon>
        <taxon>Roseobacteraceae</taxon>
        <taxon>Ruegeria</taxon>
    </lineage>
</organism>
<dbReference type="AlphaFoldDB" id="A0A0P1I9H1"/>
<dbReference type="EMBL" id="CYUD01000005">
    <property type="protein sequence ID" value="CUJ99327.1"/>
    <property type="molecule type" value="Genomic_DNA"/>
</dbReference>
<dbReference type="EC" id="1.4.99.6" evidence="3"/>
<dbReference type="RefSeq" id="WP_058281733.1">
    <property type="nucleotide sequence ID" value="NZ_CYUD01000005.1"/>
</dbReference>
<dbReference type="SUPFAM" id="SSF51905">
    <property type="entry name" value="FAD/NAD(P)-binding domain"/>
    <property type="match status" value="1"/>
</dbReference>
<sequence length="412" mass="44352">MTRQVVVIGAGVIGITTALELQRRGHSVLVLDREGVAAQASAGNAGAFAFSEVEPLATPGIMRKAPKWLLDPLGPLSIPPSYALKIAPWIFRFWRASRPGSYQNHLGAQASLMEHAAAALTRLIADVDGEPMMQRDGQMQLYESQAEFRASLPAWELRRQHGIEFELLESRAAIAEKQPGLSPRFTHAGFTPNWMNTVDPRKWVEYLAQNFRDRGGRVETQDTLALTSAEGGVQITIADGEINADKVVLCAGAWSHHLARTLGDHIPLETERGYNTTFPAGAFDLRMPLTFSGHGFVATRINGGVRIGGAVELGGLSLPPNYKRADALLKKAVQFLPGLNTEGGTQWMGFRPSLPDSLPVIGASPNAPDVIYAFGHGHLGLTQSAGTAELVGALIDGLPPQISLTPFSATRF</sequence>
<evidence type="ECO:0000313" key="4">
    <source>
        <dbReference type="Proteomes" id="UP000051260"/>
    </source>
</evidence>
<dbReference type="OrthoDB" id="9805337at2"/>
<dbReference type="Proteomes" id="UP000051260">
    <property type="component" value="Unassembled WGS sequence"/>
</dbReference>
<dbReference type="SUPFAM" id="SSF54373">
    <property type="entry name" value="FAD-linked reductases, C-terminal domain"/>
    <property type="match status" value="1"/>
</dbReference>
<dbReference type="InterPro" id="IPR006076">
    <property type="entry name" value="FAD-dep_OxRdtase"/>
</dbReference>
<dbReference type="STRING" id="1715692.RUE5091_02029"/>
<gene>
    <name evidence="3" type="primary">dadA_3</name>
    <name evidence="3" type="ORF">RUE5091_02029</name>
</gene>
<feature type="domain" description="FAD dependent oxidoreductase" evidence="2">
    <location>
        <begin position="5"/>
        <end position="393"/>
    </location>
</feature>
<accession>A0A0P1I9H1</accession>
<name>A0A0P1I9H1_9RHOB</name>
<keyword evidence="1 3" id="KW-0560">Oxidoreductase</keyword>
<keyword evidence="4" id="KW-1185">Reference proteome</keyword>
<evidence type="ECO:0000259" key="2">
    <source>
        <dbReference type="Pfam" id="PF01266"/>
    </source>
</evidence>
<dbReference type="Gene3D" id="3.30.9.10">
    <property type="entry name" value="D-Amino Acid Oxidase, subunit A, domain 2"/>
    <property type="match status" value="1"/>
</dbReference>
<evidence type="ECO:0000256" key="1">
    <source>
        <dbReference type="ARBA" id="ARBA00023002"/>
    </source>
</evidence>
<dbReference type="Pfam" id="PF01266">
    <property type="entry name" value="DAO"/>
    <property type="match status" value="1"/>
</dbReference>
<dbReference type="GO" id="GO:0016491">
    <property type="term" value="F:oxidoreductase activity"/>
    <property type="evidence" value="ECO:0007669"/>
    <property type="project" value="UniProtKB-KW"/>
</dbReference>